<dbReference type="AlphaFoldDB" id="A0A3Q1G6E4"/>
<feature type="chain" id="PRO_5018765773" description="Secreted protein" evidence="1">
    <location>
        <begin position="19"/>
        <end position="92"/>
    </location>
</feature>
<evidence type="ECO:0008006" key="4">
    <source>
        <dbReference type="Google" id="ProtNLM"/>
    </source>
</evidence>
<protein>
    <recommendedName>
        <fullName evidence="4">Secreted protein</fullName>
    </recommendedName>
</protein>
<evidence type="ECO:0000313" key="2">
    <source>
        <dbReference type="Ensembl" id="ENSAPOP00000025543.1"/>
    </source>
</evidence>
<sequence>VTLSVVVLLCHVLQPGQTEVRRRLVALCYPTEGKRTRVVFFFPSYFHYLIHLGGECWGECRLVCKANGSVHTAVRHSPVDSDKNPNRKVHDK</sequence>
<reference evidence="2" key="2">
    <citation type="submission" date="2025-09" db="UniProtKB">
        <authorList>
            <consortium name="Ensembl"/>
        </authorList>
    </citation>
    <scope>IDENTIFICATION</scope>
</reference>
<dbReference type="GeneTree" id="ENSGT00940000182304"/>
<accession>A0A3Q1G6E4</accession>
<dbReference type="Ensembl" id="ENSAPOT00000005983.1">
    <property type="protein sequence ID" value="ENSAPOP00000025543.1"/>
    <property type="gene ID" value="ENSAPOG00000008708.1"/>
</dbReference>
<keyword evidence="3" id="KW-1185">Reference proteome</keyword>
<evidence type="ECO:0000256" key="1">
    <source>
        <dbReference type="SAM" id="SignalP"/>
    </source>
</evidence>
<organism evidence="2 3">
    <name type="scientific">Acanthochromis polyacanthus</name>
    <name type="common">spiny chromis</name>
    <dbReference type="NCBI Taxonomy" id="80966"/>
    <lineage>
        <taxon>Eukaryota</taxon>
        <taxon>Metazoa</taxon>
        <taxon>Chordata</taxon>
        <taxon>Craniata</taxon>
        <taxon>Vertebrata</taxon>
        <taxon>Euteleostomi</taxon>
        <taxon>Actinopterygii</taxon>
        <taxon>Neopterygii</taxon>
        <taxon>Teleostei</taxon>
        <taxon>Neoteleostei</taxon>
        <taxon>Acanthomorphata</taxon>
        <taxon>Ovalentaria</taxon>
        <taxon>Pomacentridae</taxon>
        <taxon>Acanthochromis</taxon>
    </lineage>
</organism>
<name>A0A3Q1G6E4_9TELE</name>
<keyword evidence="1" id="KW-0732">Signal</keyword>
<dbReference type="Proteomes" id="UP000257200">
    <property type="component" value="Unplaced"/>
</dbReference>
<proteinExistence type="predicted"/>
<dbReference type="InParanoid" id="A0A3Q1G6E4"/>
<feature type="signal peptide" evidence="1">
    <location>
        <begin position="1"/>
        <end position="18"/>
    </location>
</feature>
<evidence type="ECO:0000313" key="3">
    <source>
        <dbReference type="Proteomes" id="UP000257200"/>
    </source>
</evidence>
<reference evidence="2" key="1">
    <citation type="submission" date="2025-08" db="UniProtKB">
        <authorList>
            <consortium name="Ensembl"/>
        </authorList>
    </citation>
    <scope>IDENTIFICATION</scope>
</reference>